<dbReference type="Gene3D" id="3.40.50.1980">
    <property type="entry name" value="Nitrogenase molybdenum iron protein domain"/>
    <property type="match status" value="2"/>
</dbReference>
<reference evidence="3 4" key="1">
    <citation type="submission" date="2017-10" db="EMBL/GenBank/DDBJ databases">
        <title>The draft genome sequence of Lewinella nigricans NBRC 102662.</title>
        <authorList>
            <person name="Wang K."/>
        </authorList>
    </citation>
    <scope>NUCLEOTIDE SEQUENCE [LARGE SCALE GENOMIC DNA]</scope>
    <source>
        <strain evidence="3 4">NBRC 102662</strain>
    </source>
</reference>
<dbReference type="PROSITE" id="PS50983">
    <property type="entry name" value="FE_B12_PBP"/>
    <property type="match status" value="1"/>
</dbReference>
<evidence type="ECO:0000259" key="2">
    <source>
        <dbReference type="PROSITE" id="PS50983"/>
    </source>
</evidence>
<feature type="domain" description="Fe/B12 periplasmic-binding" evidence="2">
    <location>
        <begin position="6"/>
        <end position="258"/>
    </location>
</feature>
<evidence type="ECO:0000256" key="1">
    <source>
        <dbReference type="SAM" id="Coils"/>
    </source>
</evidence>
<evidence type="ECO:0000313" key="4">
    <source>
        <dbReference type="Proteomes" id="UP000223913"/>
    </source>
</evidence>
<dbReference type="Proteomes" id="UP000223913">
    <property type="component" value="Unassembled WGS sequence"/>
</dbReference>
<accession>A0A2D0N8K7</accession>
<dbReference type="Pfam" id="PF01497">
    <property type="entry name" value="Peripla_BP_2"/>
    <property type="match status" value="1"/>
</dbReference>
<dbReference type="InterPro" id="IPR051030">
    <property type="entry name" value="Vitamin_B12-ABC_binding"/>
</dbReference>
<dbReference type="OrthoDB" id="9787772at2"/>
<keyword evidence="4" id="KW-1185">Reference proteome</keyword>
<feature type="coiled-coil region" evidence="1">
    <location>
        <begin position="112"/>
        <end position="139"/>
    </location>
</feature>
<sequence length="258" mass="29126">MFHPQRIVCLTEETTEWLYLLGAEDRIVGISAYTERPPRAKQEKPVVSAFIGGSVQKIKALEPDLIIGFSDVQADLARDLIRENLQVFITNQRSVTDILNQLLLLGRMIGAGDRAEKIVKEYRERIDSLRRAASERKVRPRVYFEEWDDPMISAIHWVSELIGIAGGQDIFADRASGAASRERHVRTEEVIDRAPDIYISCWCGKPLDRQSVLDRPGFDRLPAIQNDRIYEMDPAIILQPGPACLTDGLDALLGMIND</sequence>
<organism evidence="3 4">
    <name type="scientific">Flavilitoribacter nigricans (strain ATCC 23147 / DSM 23189 / NBRC 102662 / NCIMB 1420 / SS-2)</name>
    <name type="common">Lewinella nigricans</name>
    <dbReference type="NCBI Taxonomy" id="1122177"/>
    <lineage>
        <taxon>Bacteria</taxon>
        <taxon>Pseudomonadati</taxon>
        <taxon>Bacteroidota</taxon>
        <taxon>Saprospiria</taxon>
        <taxon>Saprospirales</taxon>
        <taxon>Lewinellaceae</taxon>
        <taxon>Flavilitoribacter</taxon>
    </lineage>
</organism>
<dbReference type="AlphaFoldDB" id="A0A2D0N8K7"/>
<dbReference type="PANTHER" id="PTHR42860:SF2">
    <property type="entry name" value="BLL4160 PROTEIN"/>
    <property type="match status" value="1"/>
</dbReference>
<dbReference type="CDD" id="cd01144">
    <property type="entry name" value="BtuF"/>
    <property type="match status" value="1"/>
</dbReference>
<dbReference type="SUPFAM" id="SSF53807">
    <property type="entry name" value="Helical backbone' metal receptor"/>
    <property type="match status" value="1"/>
</dbReference>
<keyword evidence="1" id="KW-0175">Coiled coil</keyword>
<gene>
    <name evidence="3" type="ORF">CRP01_19620</name>
</gene>
<dbReference type="InterPro" id="IPR002491">
    <property type="entry name" value="ABC_transptr_periplasmic_BD"/>
</dbReference>
<evidence type="ECO:0000313" key="3">
    <source>
        <dbReference type="EMBL" id="PHN04726.1"/>
    </source>
</evidence>
<proteinExistence type="predicted"/>
<comment type="caution">
    <text evidence="3">The sequence shown here is derived from an EMBL/GenBank/DDBJ whole genome shotgun (WGS) entry which is preliminary data.</text>
</comment>
<dbReference type="RefSeq" id="WP_099151785.1">
    <property type="nucleotide sequence ID" value="NZ_PDUD01000024.1"/>
</dbReference>
<dbReference type="EMBL" id="PDUD01000024">
    <property type="protein sequence ID" value="PHN04726.1"/>
    <property type="molecule type" value="Genomic_DNA"/>
</dbReference>
<name>A0A2D0N8K7_FLAN2</name>
<protein>
    <submittedName>
        <fullName evidence="3">Cobalamin-binding protein</fullName>
    </submittedName>
</protein>
<dbReference type="PANTHER" id="PTHR42860">
    <property type="entry name" value="VITAMIN B12-BINDING PROTEIN"/>
    <property type="match status" value="1"/>
</dbReference>